<reference evidence="7 8" key="1">
    <citation type="submission" date="2011-02" db="EMBL/GenBank/DDBJ databases">
        <authorList>
            <person name="Nelson K.E."/>
            <person name="Sutton G."/>
            <person name="Torralba M."/>
            <person name="Durkin S."/>
            <person name="Harkins D."/>
            <person name="Montgomery R."/>
            <person name="Ziemer C."/>
            <person name="Klaassens E."/>
            <person name="Ocuiv P."/>
            <person name="Morrison M."/>
        </authorList>
    </citation>
    <scope>NUCLEOTIDE SEQUENCE [LARGE SCALE GENOMIC DNA]</scope>
    <source>
        <strain evidence="7 8">8</strain>
    </source>
</reference>
<keyword evidence="4" id="KW-0067">ATP-binding</keyword>
<dbReference type="Gene3D" id="3.40.190.10">
    <property type="entry name" value="Periplasmic binding protein-like II"/>
    <property type="match status" value="1"/>
</dbReference>
<dbReference type="Gene3D" id="1.10.510.10">
    <property type="entry name" value="Transferase(Phosphotransferase) domain 1"/>
    <property type="match status" value="1"/>
</dbReference>
<dbReference type="PANTHER" id="PTHR43289">
    <property type="entry name" value="MITOGEN-ACTIVATED PROTEIN KINASE KINASE KINASE 20-RELATED"/>
    <property type="match status" value="1"/>
</dbReference>
<dbReference type="GO" id="GO:0005524">
    <property type="term" value="F:ATP binding"/>
    <property type="evidence" value="ECO:0007669"/>
    <property type="project" value="UniProtKB-KW"/>
</dbReference>
<dbReference type="GO" id="GO:0004674">
    <property type="term" value="F:protein serine/threonine kinase activity"/>
    <property type="evidence" value="ECO:0007669"/>
    <property type="project" value="TreeGrafter"/>
</dbReference>
<protein>
    <submittedName>
        <fullName evidence="7">Kinase domain protein</fullName>
    </submittedName>
</protein>
<organism evidence="7 8">
    <name type="scientific">Ruminococcus albus 8</name>
    <dbReference type="NCBI Taxonomy" id="246199"/>
    <lineage>
        <taxon>Bacteria</taxon>
        <taxon>Bacillati</taxon>
        <taxon>Bacillota</taxon>
        <taxon>Clostridia</taxon>
        <taxon>Eubacteriales</taxon>
        <taxon>Oscillospiraceae</taxon>
        <taxon>Ruminococcus</taxon>
    </lineage>
</organism>
<dbReference type="EMBL" id="ADKM02000032">
    <property type="protein sequence ID" value="EGC04202.1"/>
    <property type="molecule type" value="Genomic_DNA"/>
</dbReference>
<evidence type="ECO:0000256" key="2">
    <source>
        <dbReference type="ARBA" id="ARBA00022741"/>
    </source>
</evidence>
<keyword evidence="3 7" id="KW-0418">Kinase</keyword>
<dbReference type="eggNOG" id="COG0515">
    <property type="taxonomic scope" value="Bacteria"/>
</dbReference>
<comment type="caution">
    <text evidence="7">The sequence shown here is derived from an EMBL/GenBank/DDBJ whole genome shotgun (WGS) entry which is preliminary data.</text>
</comment>
<dbReference type="CDD" id="cd14014">
    <property type="entry name" value="STKc_PknB_like"/>
    <property type="match status" value="1"/>
</dbReference>
<gene>
    <name evidence="7" type="ORF">CUS_5524</name>
</gene>
<dbReference type="SUPFAM" id="SSF56112">
    <property type="entry name" value="Protein kinase-like (PK-like)"/>
    <property type="match status" value="1"/>
</dbReference>
<dbReference type="Pfam" id="PF00069">
    <property type="entry name" value="Pkinase"/>
    <property type="match status" value="1"/>
</dbReference>
<dbReference type="PANTHER" id="PTHR43289:SF34">
    <property type="entry name" value="SERINE_THREONINE-PROTEIN KINASE YBDM-RELATED"/>
    <property type="match status" value="1"/>
</dbReference>
<dbReference type="AlphaFoldDB" id="E9S908"/>
<evidence type="ECO:0000256" key="3">
    <source>
        <dbReference type="ARBA" id="ARBA00022777"/>
    </source>
</evidence>
<evidence type="ECO:0000256" key="4">
    <source>
        <dbReference type="ARBA" id="ARBA00022840"/>
    </source>
</evidence>
<proteinExistence type="predicted"/>
<keyword evidence="2" id="KW-0547">Nucleotide-binding</keyword>
<dbReference type="InterPro" id="IPR011009">
    <property type="entry name" value="Kinase-like_dom_sf"/>
</dbReference>
<dbReference type="InterPro" id="IPR008266">
    <property type="entry name" value="Tyr_kinase_AS"/>
</dbReference>
<dbReference type="Gene3D" id="3.30.200.20">
    <property type="entry name" value="Phosphorylase Kinase, domain 1"/>
    <property type="match status" value="1"/>
</dbReference>
<evidence type="ECO:0000256" key="1">
    <source>
        <dbReference type="ARBA" id="ARBA00022679"/>
    </source>
</evidence>
<sequence length="805" mass="90456">MKLTRCDKIENHFYDREKYSCCPDCYGKENAKIGRAAKIRYVSNSQQGGGESAVKGSDADDRTVAMYDEADDGRTVAMYGEADDDRTVAMYDISENDESGGDNSSSITLEMYDDGETSLSEAERMHEEDNGEVNEDFSQVDRLKCVETADGRKLCVNCFGVHDGIGKCPHCGFNEGDVPKQPDHLFAGMTLNSRYVIGEVLGAGGFGVSYKAWDMKLDTVIAVKEYYPSGIVNRTPGTKEVIMYARKKDREYEFGKERFLNEARNMAKFNSEKNIVNVFEFFEENSTAYIVMEFLDGITLSDYLRSTGKVGVEKSIDVTNAICDALTKLHAEGIIHRDISPDNIFMCKDGGIKLIDFGTARFAMDENKQMTIVLKPGFAPPEQYEKINKQGPWTDLYALGATLYYILTGIKPEESTNRKVKDSLKYPHELDPKIPINLSNTIMKAMAVEVSMRFKTVKEFTDALNKGKKILPVHIERRRRKQKRFAGIAAAAAVLGAGAYYSYSQYDAEKQANTLPPGNITMWYCKSGDEAADLAEQAAYEAIIQDFSTSFPDVTIKIEGFEEDEYLKKLSSDKKQPNLYEYAGSLSAGVPLGLKEVYLSEFGKACSQLEKAEKCYGSYDYLPLGYNVPVVFRNTSLDSSKDGKIKNVSAMESSAEDADDYTFDNDVFKEMLGAKNSAFSEDAESLFVGGEAVYYATFTDNYFRVQNDLPARYKVCTCDVDRIMCRYDNVWCANKLDKNEDKAALRLLEFMLNENAQDELHIQNNLHSLPINDGLIEEYTDVYNELSPVFEDRERFVFTKNAKAD</sequence>
<evidence type="ECO:0000313" key="8">
    <source>
        <dbReference type="Proteomes" id="UP000004259"/>
    </source>
</evidence>
<dbReference type="RefSeq" id="WP_004167398.1">
    <property type="nucleotide sequence ID" value="NZ_ADKM02000032.1"/>
</dbReference>
<dbReference type="PROSITE" id="PS00109">
    <property type="entry name" value="PROTEIN_KINASE_TYR"/>
    <property type="match status" value="1"/>
</dbReference>
<dbReference type="Proteomes" id="UP000004259">
    <property type="component" value="Unassembled WGS sequence"/>
</dbReference>
<evidence type="ECO:0000259" key="6">
    <source>
        <dbReference type="PROSITE" id="PS50011"/>
    </source>
</evidence>
<keyword evidence="1" id="KW-0808">Transferase</keyword>
<feature type="region of interest" description="Disordered" evidence="5">
    <location>
        <begin position="117"/>
        <end position="137"/>
    </location>
</feature>
<accession>E9S908</accession>
<dbReference type="PROSITE" id="PS50011">
    <property type="entry name" value="PROTEIN_KINASE_DOM"/>
    <property type="match status" value="1"/>
</dbReference>
<dbReference type="OrthoDB" id="9788659at2"/>
<keyword evidence="8" id="KW-1185">Reference proteome</keyword>
<evidence type="ECO:0000313" key="7">
    <source>
        <dbReference type="EMBL" id="EGC04202.1"/>
    </source>
</evidence>
<dbReference type="InterPro" id="IPR000719">
    <property type="entry name" value="Prot_kinase_dom"/>
</dbReference>
<feature type="domain" description="Protein kinase" evidence="6">
    <location>
        <begin position="195"/>
        <end position="465"/>
    </location>
</feature>
<evidence type="ECO:0000256" key="5">
    <source>
        <dbReference type="SAM" id="MobiDB-lite"/>
    </source>
</evidence>
<dbReference type="SUPFAM" id="SSF53850">
    <property type="entry name" value="Periplasmic binding protein-like II"/>
    <property type="match status" value="1"/>
</dbReference>
<dbReference type="STRING" id="246199.CUS_5524"/>
<name>E9S908_RUMAL</name>